<protein>
    <recommendedName>
        <fullName evidence="3">Enoyl-CoA hydratase</fullName>
    </recommendedName>
</protein>
<dbReference type="EMBL" id="JBECZB010000023">
    <property type="protein sequence ID" value="MEQ3511712.1"/>
    <property type="molecule type" value="Genomic_DNA"/>
</dbReference>
<gene>
    <name evidence="1" type="ORF">ABM124_10575</name>
</gene>
<reference evidence="1 2" key="1">
    <citation type="submission" date="2024-05" db="EMBL/GenBank/DDBJ databases">
        <authorList>
            <person name="Matzinger S.R."/>
            <person name="Bankers L."/>
            <person name="Rossheim A."/>
            <person name="Hetherington-Rauth M.C."/>
            <person name="Smith A."/>
            <person name="Baird S."/>
            <person name="Polanco D."/>
        </authorList>
    </citation>
    <scope>NUCLEOTIDE SEQUENCE [LARGE SCALE GENOMIC DNA]</scope>
    <source>
        <strain evidence="1 2">2024CJ-00066</strain>
    </source>
</reference>
<name>A0ABV1JMJ8_NEIPO</name>
<organism evidence="1 2">
    <name type="scientific">Neisseria polysaccharea</name>
    <dbReference type="NCBI Taxonomy" id="489"/>
    <lineage>
        <taxon>Bacteria</taxon>
        <taxon>Pseudomonadati</taxon>
        <taxon>Pseudomonadota</taxon>
        <taxon>Betaproteobacteria</taxon>
        <taxon>Neisseriales</taxon>
        <taxon>Neisseriaceae</taxon>
        <taxon>Neisseria</taxon>
    </lineage>
</organism>
<comment type="caution">
    <text evidence="1">The sequence shown here is derived from an EMBL/GenBank/DDBJ whole genome shotgun (WGS) entry which is preliminary data.</text>
</comment>
<keyword evidence="2" id="KW-1185">Reference proteome</keyword>
<dbReference type="Proteomes" id="UP001447151">
    <property type="component" value="Unassembled WGS sequence"/>
</dbReference>
<evidence type="ECO:0000313" key="1">
    <source>
        <dbReference type="EMBL" id="MEQ3511712.1"/>
    </source>
</evidence>
<dbReference type="Gene3D" id="3.90.1720.10">
    <property type="entry name" value="endopeptidase domain like (from Nostoc punctiforme)"/>
    <property type="match status" value="1"/>
</dbReference>
<sequence length="157" mass="17503">MTQQTLYLALYKGNREGWGIASIKARIGDWITRKITRGIYSHCEIADPCANGGYLCYSSSIRDGGVRVKKMDLPSEKWDLIPLHDATRADLDRVWQAAQGKKYDWTGAIGTVLKIRQRPDKWFCSEFCAAVMGIPDGWRFSPNDLAAVASAKSAGKM</sequence>
<dbReference type="InterPro" id="IPR038765">
    <property type="entry name" value="Papain-like_cys_pep_sf"/>
</dbReference>
<evidence type="ECO:0008006" key="3">
    <source>
        <dbReference type="Google" id="ProtNLM"/>
    </source>
</evidence>
<dbReference type="SUPFAM" id="SSF54001">
    <property type="entry name" value="Cysteine proteinases"/>
    <property type="match status" value="1"/>
</dbReference>
<accession>A0ABV1JMJ8</accession>
<evidence type="ECO:0000313" key="2">
    <source>
        <dbReference type="Proteomes" id="UP001447151"/>
    </source>
</evidence>
<dbReference type="RefSeq" id="WP_349273535.1">
    <property type="nucleotide sequence ID" value="NZ_JBECZB010000023.1"/>
</dbReference>
<proteinExistence type="predicted"/>